<dbReference type="CDD" id="cd18186">
    <property type="entry name" value="BTB_POZ_ZBTB_KLHL-like"/>
    <property type="match status" value="1"/>
</dbReference>
<dbReference type="PROSITE" id="PS50097">
    <property type="entry name" value="BTB"/>
    <property type="match status" value="1"/>
</dbReference>
<sequence>MGYGFGAGFSAGSGIHTMGYRGREQELEVNEVVLEGPLVALKASLLTGRFSDLTIFHGVRVWNAHKAVVCSQSEVLESMIDSNGVGNIFGNPSKSSILNLSSFPLDSITALIEYLYASAYPLPTASGDISPTTCTYLTEPSYSLPRHEQIFHLAVHLQIPALEALAAASFRHTLNTQISNLDIYFSSIKRIFNKTTDENPGLRNALLEAVVLDLDGFFGG</sequence>
<dbReference type="Gene3D" id="3.30.710.10">
    <property type="entry name" value="Potassium Channel Kv1.1, Chain A"/>
    <property type="match status" value="1"/>
</dbReference>
<dbReference type="EMBL" id="CP017827">
    <property type="protein sequence ID" value="APA15193.1"/>
    <property type="molecule type" value="Genomic_DNA"/>
</dbReference>
<dbReference type="PANTHER" id="PTHR47843">
    <property type="entry name" value="BTB DOMAIN-CONTAINING PROTEIN-RELATED"/>
    <property type="match status" value="1"/>
</dbReference>
<evidence type="ECO:0000313" key="2">
    <source>
        <dbReference type="EMBL" id="APA15193.1"/>
    </source>
</evidence>
<reference evidence="3" key="1">
    <citation type="journal article" date="2017" name="Genome Biol. Evol.">
        <title>The complete genome sequence of the phytopathogenic fungus Sclerotinia sclerotiorum reveals insights into the genome architecture of broad host range pathogens.</title>
        <authorList>
            <person name="Derbyshire M."/>
            <person name="Denton-Giles M."/>
            <person name="Hegedus D."/>
            <person name="Seifbarghy S."/>
            <person name="Rollins J."/>
            <person name="van Kan J."/>
            <person name="Seidl M.F."/>
            <person name="Faino L."/>
            <person name="Mbengue M."/>
            <person name="Navaud O."/>
            <person name="Raffaele S."/>
            <person name="Hammond-Kosack K."/>
            <person name="Heard S."/>
            <person name="Oliver R."/>
        </authorList>
    </citation>
    <scope>NUCLEOTIDE SEQUENCE [LARGE SCALE GENOMIC DNA]</scope>
    <source>
        <strain evidence="3">ATCC 18683 / 1980 / Ss-1</strain>
    </source>
</reference>
<dbReference type="InterPro" id="IPR000210">
    <property type="entry name" value="BTB/POZ_dom"/>
</dbReference>
<accession>A0A1D9QKR3</accession>
<name>A0A1D9QKR3_SCLS1</name>
<dbReference type="InterPro" id="IPR011333">
    <property type="entry name" value="SKP1/BTB/POZ_sf"/>
</dbReference>
<evidence type="ECO:0000259" key="1">
    <source>
        <dbReference type="PROSITE" id="PS50097"/>
    </source>
</evidence>
<dbReference type="Pfam" id="PF00651">
    <property type="entry name" value="BTB"/>
    <property type="match status" value="1"/>
</dbReference>
<proteinExistence type="predicted"/>
<dbReference type="OrthoDB" id="6359816at2759"/>
<protein>
    <recommendedName>
        <fullName evidence="1">BTB domain-containing protein</fullName>
    </recommendedName>
</protein>
<dbReference type="VEuPathDB" id="FungiDB:sscle_14g099630"/>
<dbReference type="PANTHER" id="PTHR47843:SF5">
    <property type="entry name" value="BTB_POZ DOMAIN PROTEIN"/>
    <property type="match status" value="1"/>
</dbReference>
<feature type="domain" description="BTB" evidence="1">
    <location>
        <begin position="51"/>
        <end position="124"/>
    </location>
</feature>
<dbReference type="AlphaFoldDB" id="A0A1D9QKR3"/>
<organism evidence="2 3">
    <name type="scientific">Sclerotinia sclerotiorum (strain ATCC 18683 / 1980 / Ss-1)</name>
    <name type="common">White mold</name>
    <name type="synonym">Whetzelinia sclerotiorum</name>
    <dbReference type="NCBI Taxonomy" id="665079"/>
    <lineage>
        <taxon>Eukaryota</taxon>
        <taxon>Fungi</taxon>
        <taxon>Dikarya</taxon>
        <taxon>Ascomycota</taxon>
        <taxon>Pezizomycotina</taxon>
        <taxon>Leotiomycetes</taxon>
        <taxon>Helotiales</taxon>
        <taxon>Sclerotiniaceae</taxon>
        <taxon>Sclerotinia</taxon>
    </lineage>
</organism>
<dbReference type="SUPFAM" id="SSF54695">
    <property type="entry name" value="POZ domain"/>
    <property type="match status" value="1"/>
</dbReference>
<evidence type="ECO:0000313" key="3">
    <source>
        <dbReference type="Proteomes" id="UP000177798"/>
    </source>
</evidence>
<dbReference type="Proteomes" id="UP000177798">
    <property type="component" value="Chromosome 14"/>
</dbReference>
<gene>
    <name evidence="2" type="ORF">sscle_14g099630</name>
</gene>